<dbReference type="EMBL" id="JASITI010000044">
    <property type="protein sequence ID" value="MDK9499478.1"/>
    <property type="molecule type" value="Genomic_DNA"/>
</dbReference>
<keyword evidence="2" id="KW-0812">Transmembrane</keyword>
<feature type="transmembrane region" description="Helical" evidence="2">
    <location>
        <begin position="20"/>
        <end position="40"/>
    </location>
</feature>
<keyword evidence="2" id="KW-0472">Membrane</keyword>
<dbReference type="Proteomes" id="UP001223390">
    <property type="component" value="Unassembled WGS sequence"/>
</dbReference>
<evidence type="ECO:0000256" key="2">
    <source>
        <dbReference type="SAM" id="Phobius"/>
    </source>
</evidence>
<keyword evidence="4" id="KW-1185">Reference proteome</keyword>
<name>A0ABT7H0Q5_9ACTN</name>
<dbReference type="RefSeq" id="WP_285345350.1">
    <property type="nucleotide sequence ID" value="NZ_JASITI010000044.1"/>
</dbReference>
<evidence type="ECO:0008006" key="5">
    <source>
        <dbReference type="Google" id="ProtNLM"/>
    </source>
</evidence>
<reference evidence="3 4" key="1">
    <citation type="submission" date="2023-05" db="EMBL/GenBank/DDBJ databases">
        <title>Sequencing and Assembly of Streptomyces sp. NP73.</title>
        <authorList>
            <person name="Konwar A.N."/>
            <person name="Saikia K."/>
            <person name="Thakur D."/>
        </authorList>
    </citation>
    <scope>NUCLEOTIDE SEQUENCE [LARGE SCALE GENOMIC DNA]</scope>
    <source>
        <strain evidence="3 4">NP73</strain>
    </source>
</reference>
<feature type="region of interest" description="Disordered" evidence="1">
    <location>
        <begin position="308"/>
        <end position="332"/>
    </location>
</feature>
<gene>
    <name evidence="3" type="ORF">QEZ40_004902</name>
</gene>
<sequence length="332" mass="34935">MSAPAQLATGVTRLTASRFALVGYLPTYAALAYLGALLAARAPGGGIEVSRAVSRLHGLSGAALAGLALGALLVAVLLHPLQTPLVRLLEGYWPRPARPAARLGATVQERARDRLARAATVTTADPSEAERQRILAAAWQLARSFPPPPVPLLPTALGNTLRAAEATAGAAYGADAVVWWPRLHPLLGDRVRAVVDDRRDQLDLACRLSVTAGATGLLSVPLVLGADGWWPASPAAFLLPAWVAYRAAVAAARGYGEALSAAFDLHRFDLLTALHLPLPADPDAERVLGRRLTRFWAQGVPLTALPYEHRPEREPAPHTAAPPAAPGDDGPR</sequence>
<accession>A0ABT7H0Q5</accession>
<evidence type="ECO:0000256" key="1">
    <source>
        <dbReference type="SAM" id="MobiDB-lite"/>
    </source>
</evidence>
<protein>
    <recommendedName>
        <fullName evidence="5">Integral membrane protein</fullName>
    </recommendedName>
</protein>
<organism evidence="3 4">
    <name type="scientific">Streptomyces katrae</name>
    <dbReference type="NCBI Taxonomy" id="68223"/>
    <lineage>
        <taxon>Bacteria</taxon>
        <taxon>Bacillati</taxon>
        <taxon>Actinomycetota</taxon>
        <taxon>Actinomycetes</taxon>
        <taxon>Kitasatosporales</taxon>
        <taxon>Streptomycetaceae</taxon>
        <taxon>Streptomyces</taxon>
    </lineage>
</organism>
<proteinExistence type="predicted"/>
<keyword evidence="2" id="KW-1133">Transmembrane helix</keyword>
<evidence type="ECO:0000313" key="3">
    <source>
        <dbReference type="EMBL" id="MDK9499478.1"/>
    </source>
</evidence>
<feature type="transmembrane region" description="Helical" evidence="2">
    <location>
        <begin position="61"/>
        <end position="81"/>
    </location>
</feature>
<comment type="caution">
    <text evidence="3">The sequence shown here is derived from an EMBL/GenBank/DDBJ whole genome shotgun (WGS) entry which is preliminary data.</text>
</comment>
<evidence type="ECO:0000313" key="4">
    <source>
        <dbReference type="Proteomes" id="UP001223390"/>
    </source>
</evidence>